<keyword evidence="9 25" id="KW-0479">Metal-binding</keyword>
<dbReference type="GO" id="GO:0071555">
    <property type="term" value="P:cell wall organization"/>
    <property type="evidence" value="ECO:0007669"/>
    <property type="project" value="UniProtKB-KW"/>
</dbReference>
<dbReference type="Gene3D" id="3.40.50.20">
    <property type="match status" value="1"/>
</dbReference>
<sequence>MASDTADLINVAVIFGGQSNEHEVSCLTAAGVLGAIDQTRYRVHGIGIDKSGLWHRYSVDEIRALQIVDGVMPSIGADHPLAELFRDAGGVHLATLDEDRLTAREPIDVAFPLMHGAYAEDGTVQGKLEMLGLKYVGCGVTSSALGMDKEYTHTVLEAAGVPTAAWVRVGRDEWMRDPDAIVARIGSQLGYPVFVKPARGGSSVGISRVTGPDSLAAAIDAARLVDPKVLVEQAVVGAREVECGILGGDGTAPRASHTGEIVMHTEDRFYDYRAKYLPEEQVDLRVPAGLEPQVERRVQELALQCFTALDCEGLARVDTFVLPDGQVLINEINTMPGFTKFSMYPNMWRASGIDYPELIDQLIALALSRPATVLR</sequence>
<dbReference type="GO" id="GO:0008360">
    <property type="term" value="P:regulation of cell shape"/>
    <property type="evidence" value="ECO:0007669"/>
    <property type="project" value="UniProtKB-KW"/>
</dbReference>
<dbReference type="NCBIfam" id="NF002528">
    <property type="entry name" value="PRK01966.1-4"/>
    <property type="match status" value="1"/>
</dbReference>
<dbReference type="InterPro" id="IPR016185">
    <property type="entry name" value="PreATP-grasp_dom_sf"/>
</dbReference>
<evidence type="ECO:0000256" key="25">
    <source>
        <dbReference type="PIRSR" id="PIRSR039102-3"/>
    </source>
</evidence>
<dbReference type="RefSeq" id="WP_013161211.1">
    <property type="nucleotide sequence ID" value="NZ_CCYN01000033.1"/>
</dbReference>
<dbReference type="Proteomes" id="UP000250080">
    <property type="component" value="Chromosome I"/>
</dbReference>
<keyword evidence="7 22" id="KW-0963">Cytoplasm</keyword>
<dbReference type="PIRSF" id="PIRSF039102">
    <property type="entry name" value="Ddl/VanB"/>
    <property type="match status" value="1"/>
</dbReference>
<dbReference type="InterPro" id="IPR011127">
    <property type="entry name" value="Dala_Dala_lig_N"/>
</dbReference>
<evidence type="ECO:0000256" key="1">
    <source>
        <dbReference type="ARBA" id="ARBA00001936"/>
    </source>
</evidence>
<feature type="binding site" evidence="25">
    <location>
        <position position="318"/>
    </location>
    <ligand>
        <name>Mg(2+)</name>
        <dbReference type="ChEBI" id="CHEBI:18420"/>
        <label>1</label>
    </ligand>
</feature>
<evidence type="ECO:0000256" key="13">
    <source>
        <dbReference type="ARBA" id="ARBA00022960"/>
    </source>
</evidence>
<feature type="binding site" evidence="24">
    <location>
        <begin position="232"/>
        <end position="240"/>
    </location>
    <ligand>
        <name>ATP</name>
        <dbReference type="ChEBI" id="CHEBI:30616"/>
    </ligand>
</feature>
<evidence type="ECO:0000256" key="17">
    <source>
        <dbReference type="ARBA" id="ARBA00047614"/>
    </source>
</evidence>
<dbReference type="GO" id="GO:0005829">
    <property type="term" value="C:cytosol"/>
    <property type="evidence" value="ECO:0007669"/>
    <property type="project" value="TreeGrafter"/>
</dbReference>
<feature type="binding site" evidence="24">
    <location>
        <begin position="202"/>
        <end position="203"/>
    </location>
    <ligand>
        <name>ATP</name>
        <dbReference type="ChEBI" id="CHEBI:30616"/>
    </ligand>
</feature>
<dbReference type="Pfam" id="PF01820">
    <property type="entry name" value="Dala_Dala_lig_N"/>
    <property type="match status" value="1"/>
</dbReference>
<evidence type="ECO:0000256" key="20">
    <source>
        <dbReference type="ARBA" id="ARBA00076288"/>
    </source>
</evidence>
<evidence type="ECO:0000256" key="18">
    <source>
        <dbReference type="ARBA" id="ARBA00060592"/>
    </source>
</evidence>
<evidence type="ECO:0000256" key="26">
    <source>
        <dbReference type="PROSITE-ProRule" id="PRU00409"/>
    </source>
</evidence>
<dbReference type="PROSITE" id="PS50975">
    <property type="entry name" value="ATP_GRASP"/>
    <property type="match status" value="1"/>
</dbReference>
<evidence type="ECO:0000256" key="21">
    <source>
        <dbReference type="ARBA" id="ARBA00077154"/>
    </source>
</evidence>
<dbReference type="EC" id="6.3.2.4" evidence="6 22"/>
<dbReference type="GO" id="GO:0046872">
    <property type="term" value="F:metal ion binding"/>
    <property type="evidence" value="ECO:0007669"/>
    <property type="project" value="UniProtKB-KW"/>
</dbReference>
<feature type="binding site" evidence="25">
    <location>
        <position position="331"/>
    </location>
    <ligand>
        <name>Mg(2+)</name>
        <dbReference type="ChEBI" id="CHEBI:18420"/>
        <label>1</label>
    </ligand>
</feature>
<dbReference type="Gene3D" id="3.30.470.20">
    <property type="entry name" value="ATP-grasp fold, B domain"/>
    <property type="match status" value="1"/>
</dbReference>
<comment type="subcellular location">
    <subcellularLocation>
        <location evidence="3 22">Cytoplasm</location>
    </subcellularLocation>
</comment>
<dbReference type="PANTHER" id="PTHR23132:SF25">
    <property type="entry name" value="D-ALANINE--D-ALANINE LIGASE A"/>
    <property type="match status" value="1"/>
</dbReference>
<evidence type="ECO:0000256" key="23">
    <source>
        <dbReference type="PIRSR" id="PIRSR039102-1"/>
    </source>
</evidence>
<keyword evidence="16 22" id="KW-0961">Cell wall biogenesis/degradation</keyword>
<feature type="binding site" evidence="24">
    <location>
        <begin position="194"/>
        <end position="196"/>
    </location>
    <ligand>
        <name>ATP</name>
        <dbReference type="ChEBI" id="CHEBI:30616"/>
    </ligand>
</feature>
<evidence type="ECO:0000256" key="14">
    <source>
        <dbReference type="ARBA" id="ARBA00022984"/>
    </source>
</evidence>
<dbReference type="OMA" id="NMHSKYF"/>
<name>A0A0A8S5H6_9ACTN</name>
<dbReference type="InterPro" id="IPR011095">
    <property type="entry name" value="Dala_Dala_lig_C"/>
</dbReference>
<comment type="cofactor">
    <cofactor evidence="25">
        <name>Mg(2+)</name>
        <dbReference type="ChEBI" id="CHEBI:18420"/>
    </cofactor>
    <cofactor evidence="25">
        <name>Mn(2+)</name>
        <dbReference type="ChEBI" id="CHEBI:29035"/>
    </cofactor>
    <text evidence="25">Binds 2 magnesium or manganese ions per subunit.</text>
</comment>
<dbReference type="InterPro" id="IPR005905">
    <property type="entry name" value="D_ala_D_ala"/>
</dbReference>
<evidence type="ECO:0000256" key="15">
    <source>
        <dbReference type="ARBA" id="ARBA00023211"/>
    </source>
</evidence>
<feature type="active site" evidence="23">
    <location>
        <position position="342"/>
    </location>
</feature>
<dbReference type="NCBIfam" id="TIGR01205">
    <property type="entry name" value="D_ala_D_alaTIGR"/>
    <property type="match status" value="1"/>
</dbReference>
<dbReference type="OrthoDB" id="9813261at2"/>
<dbReference type="InterPro" id="IPR000291">
    <property type="entry name" value="D-Ala_lig_Van_CS"/>
</dbReference>
<evidence type="ECO:0000256" key="5">
    <source>
        <dbReference type="ARBA" id="ARBA00010871"/>
    </source>
</evidence>
<evidence type="ECO:0000256" key="19">
    <source>
        <dbReference type="ARBA" id="ARBA00068427"/>
    </source>
</evidence>
<dbReference type="FunFam" id="3.30.1490.20:FF:000007">
    <property type="entry name" value="D-alanine--D-alanine ligase"/>
    <property type="match status" value="1"/>
</dbReference>
<dbReference type="EMBL" id="LT618793">
    <property type="protein sequence ID" value="SCQ77844.1"/>
    <property type="molecule type" value="Genomic_DNA"/>
</dbReference>
<keyword evidence="12 25" id="KW-0460">Magnesium</keyword>
<keyword evidence="11 26" id="KW-0067">ATP-binding</keyword>
<comment type="catalytic activity">
    <reaction evidence="17 22">
        <text>2 D-alanine + ATP = D-alanyl-D-alanine + ADP + phosphate + H(+)</text>
        <dbReference type="Rhea" id="RHEA:11224"/>
        <dbReference type="ChEBI" id="CHEBI:15378"/>
        <dbReference type="ChEBI" id="CHEBI:30616"/>
        <dbReference type="ChEBI" id="CHEBI:43474"/>
        <dbReference type="ChEBI" id="CHEBI:57416"/>
        <dbReference type="ChEBI" id="CHEBI:57822"/>
        <dbReference type="ChEBI" id="CHEBI:456216"/>
        <dbReference type="EC" id="6.3.2.4"/>
    </reaction>
</comment>
<dbReference type="HAMAP" id="MF_00047">
    <property type="entry name" value="Dala_Dala_lig"/>
    <property type="match status" value="1"/>
</dbReference>
<evidence type="ECO:0000256" key="3">
    <source>
        <dbReference type="ARBA" id="ARBA00004496"/>
    </source>
</evidence>
<evidence type="ECO:0000256" key="24">
    <source>
        <dbReference type="PIRSR" id="PIRSR039102-2"/>
    </source>
</evidence>
<dbReference type="PANTHER" id="PTHR23132">
    <property type="entry name" value="D-ALANINE--D-ALANINE LIGASE"/>
    <property type="match status" value="1"/>
</dbReference>
<evidence type="ECO:0000256" key="8">
    <source>
        <dbReference type="ARBA" id="ARBA00022598"/>
    </source>
</evidence>
<comment type="pathway">
    <text evidence="4 22">Cell wall biogenesis; peptidoglycan biosynthesis.</text>
</comment>
<dbReference type="InterPro" id="IPR013815">
    <property type="entry name" value="ATP_grasp_subdomain_1"/>
</dbReference>
<evidence type="ECO:0000256" key="4">
    <source>
        <dbReference type="ARBA" id="ARBA00004752"/>
    </source>
</evidence>
<comment type="function">
    <text evidence="2 22">Cell wall formation.</text>
</comment>
<keyword evidence="14 22" id="KW-0573">Peptidoglycan synthesis</keyword>
<dbReference type="SUPFAM" id="SSF52440">
    <property type="entry name" value="PreATP-grasp domain"/>
    <property type="match status" value="1"/>
</dbReference>
<evidence type="ECO:0000256" key="6">
    <source>
        <dbReference type="ARBA" id="ARBA00012216"/>
    </source>
</evidence>
<dbReference type="GO" id="GO:0005524">
    <property type="term" value="F:ATP binding"/>
    <property type="evidence" value="ECO:0007669"/>
    <property type="project" value="UniProtKB-UniRule"/>
</dbReference>
<feature type="active site" evidence="23">
    <location>
        <position position="21"/>
    </location>
</feature>
<evidence type="ECO:0000256" key="2">
    <source>
        <dbReference type="ARBA" id="ARBA00003921"/>
    </source>
</evidence>
<feature type="binding site" evidence="25">
    <location>
        <position position="331"/>
    </location>
    <ligand>
        <name>Mg(2+)</name>
        <dbReference type="ChEBI" id="CHEBI:18420"/>
        <label>2</label>
    </ligand>
</feature>
<evidence type="ECO:0000256" key="11">
    <source>
        <dbReference type="ARBA" id="ARBA00022840"/>
    </source>
</evidence>
<feature type="binding site" evidence="25">
    <location>
        <position position="333"/>
    </location>
    <ligand>
        <name>Mg(2+)</name>
        <dbReference type="ChEBI" id="CHEBI:18420"/>
        <label>2</label>
    </ligand>
</feature>
<dbReference type="GO" id="GO:0009252">
    <property type="term" value="P:peptidoglycan biosynthetic process"/>
    <property type="evidence" value="ECO:0007669"/>
    <property type="project" value="UniProtKB-UniRule"/>
</dbReference>
<evidence type="ECO:0000256" key="22">
    <source>
        <dbReference type="HAMAP-Rule" id="MF_00047"/>
    </source>
</evidence>
<evidence type="ECO:0000256" key="9">
    <source>
        <dbReference type="ARBA" id="ARBA00022723"/>
    </source>
</evidence>
<dbReference type="Gene3D" id="3.30.1490.20">
    <property type="entry name" value="ATP-grasp fold, A domain"/>
    <property type="match status" value="1"/>
</dbReference>
<dbReference type="Pfam" id="PF07478">
    <property type="entry name" value="Dala_Dala_lig_C"/>
    <property type="match status" value="1"/>
</dbReference>
<keyword evidence="13 22" id="KW-0133">Cell shape</keyword>
<evidence type="ECO:0000256" key="16">
    <source>
        <dbReference type="ARBA" id="ARBA00023316"/>
    </source>
</evidence>
<dbReference type="UniPathway" id="UPA00219"/>
<comment type="pathway">
    <text evidence="18">Glycan biosynthesis.</text>
</comment>
<evidence type="ECO:0000256" key="7">
    <source>
        <dbReference type="ARBA" id="ARBA00022490"/>
    </source>
</evidence>
<reference evidence="27 28" key="1">
    <citation type="submission" date="2016-09" db="EMBL/GenBank/DDBJ databases">
        <authorList>
            <person name="Laine KS P."/>
        </authorList>
    </citation>
    <scope>NUCLEOTIDE SEQUENCE [LARGE SCALE GENOMIC DNA]</scope>
    <source>
        <strain evidence="27">PFRJS-23</strain>
    </source>
</reference>
<organism evidence="27 28">
    <name type="scientific">Propionibacterium freudenreichii</name>
    <dbReference type="NCBI Taxonomy" id="1744"/>
    <lineage>
        <taxon>Bacteria</taxon>
        <taxon>Bacillati</taxon>
        <taxon>Actinomycetota</taxon>
        <taxon>Actinomycetes</taxon>
        <taxon>Propionibacteriales</taxon>
        <taxon>Propionibacteriaceae</taxon>
        <taxon>Propionibacterium</taxon>
    </lineage>
</organism>
<dbReference type="GeneID" id="61222020"/>
<evidence type="ECO:0000256" key="12">
    <source>
        <dbReference type="ARBA" id="ARBA00022842"/>
    </source>
</evidence>
<comment type="similarity">
    <text evidence="5 22">Belongs to the D-alanine--D-alanine ligase family.</text>
</comment>
<protein>
    <recommendedName>
        <fullName evidence="19 22">D-alanine--D-alanine ligase</fullName>
        <ecNumber evidence="6 22">6.3.2.4</ecNumber>
    </recommendedName>
    <alternativeName>
        <fullName evidence="21 22">D-Ala-D-Ala ligase</fullName>
    </alternativeName>
    <alternativeName>
        <fullName evidence="20 22">D-alanylalanine synthetase</fullName>
    </alternativeName>
</protein>
<dbReference type="InterPro" id="IPR011761">
    <property type="entry name" value="ATP-grasp"/>
</dbReference>
<gene>
    <name evidence="22" type="primary">ddl</name>
    <name evidence="27" type="ORF">PFR_JS23_927</name>
</gene>
<evidence type="ECO:0000256" key="10">
    <source>
        <dbReference type="ARBA" id="ARBA00022741"/>
    </source>
</evidence>
<feature type="binding site" evidence="24">
    <location>
        <begin position="330"/>
        <end position="331"/>
    </location>
    <ligand>
        <name>ATP</name>
        <dbReference type="ChEBI" id="CHEBI:30616"/>
    </ligand>
</feature>
<proteinExistence type="inferred from homology"/>
<feature type="binding site" evidence="24">
    <location>
        <position position="149"/>
    </location>
    <ligand>
        <name>ATP</name>
        <dbReference type="ChEBI" id="CHEBI:30616"/>
    </ligand>
</feature>
<dbReference type="AlphaFoldDB" id="A0A0A8S5H6"/>
<keyword evidence="8 22" id="KW-0436">Ligase</keyword>
<keyword evidence="10 24" id="KW-0547">Nucleotide-binding</keyword>
<dbReference type="SUPFAM" id="SSF56059">
    <property type="entry name" value="Glutathione synthetase ATP-binding domain-like"/>
    <property type="match status" value="1"/>
</dbReference>
<feature type="active site" evidence="23">
    <location>
        <position position="202"/>
    </location>
</feature>
<evidence type="ECO:0000313" key="28">
    <source>
        <dbReference type="Proteomes" id="UP000250080"/>
    </source>
</evidence>
<dbReference type="FunFam" id="3.30.470.20:FF:000008">
    <property type="entry name" value="D-alanine--D-alanine ligase"/>
    <property type="match status" value="1"/>
</dbReference>
<comment type="cofactor">
    <cofactor evidence="1">
        <name>Mn(2+)</name>
        <dbReference type="ChEBI" id="CHEBI:29035"/>
    </cofactor>
</comment>
<evidence type="ECO:0000313" key="27">
    <source>
        <dbReference type="EMBL" id="SCQ77844.1"/>
    </source>
</evidence>
<accession>A0A0A8S5H6</accession>
<dbReference type="PROSITE" id="PS00844">
    <property type="entry name" value="DALA_DALA_LIGASE_2"/>
    <property type="match status" value="1"/>
</dbReference>
<dbReference type="GO" id="GO:0008716">
    <property type="term" value="F:D-alanine-D-alanine ligase activity"/>
    <property type="evidence" value="ECO:0007669"/>
    <property type="project" value="UniProtKB-UniRule"/>
</dbReference>
<keyword evidence="15 25" id="KW-0464">Manganese</keyword>